<dbReference type="FunFam" id="3.40.1380.10:FF:000003">
    <property type="entry name" value="ATP synthase subunit gamma"/>
    <property type="match status" value="1"/>
</dbReference>
<keyword evidence="7" id="KW-0406">Ion transport</keyword>
<dbReference type="InterPro" id="IPR000131">
    <property type="entry name" value="ATP_synth_F1_gsu"/>
</dbReference>
<evidence type="ECO:0000313" key="14">
    <source>
        <dbReference type="Proteomes" id="UP000822688"/>
    </source>
</evidence>
<dbReference type="CDD" id="cd12151">
    <property type="entry name" value="F1-ATPase_gamma"/>
    <property type="match status" value="1"/>
</dbReference>
<dbReference type="PANTHER" id="PTHR11693:SF22">
    <property type="entry name" value="ATP SYNTHASE SUBUNIT GAMMA, MITOCHONDRIAL"/>
    <property type="match status" value="1"/>
</dbReference>
<proteinExistence type="inferred from homology"/>
<evidence type="ECO:0000256" key="5">
    <source>
        <dbReference type="ARBA" id="ARBA00022781"/>
    </source>
</evidence>
<dbReference type="NCBIfam" id="TIGR01146">
    <property type="entry name" value="ATPsyn_F1gamma"/>
    <property type="match status" value="1"/>
</dbReference>
<keyword evidence="11" id="KW-0066">ATP synthesis</keyword>
<dbReference type="Proteomes" id="UP000822688">
    <property type="component" value="Chromosome 11"/>
</dbReference>
<dbReference type="Pfam" id="PF00231">
    <property type="entry name" value="ATP-synt"/>
    <property type="match status" value="1"/>
</dbReference>
<evidence type="ECO:0000256" key="6">
    <source>
        <dbReference type="ARBA" id="ARBA00022792"/>
    </source>
</evidence>
<dbReference type="InterPro" id="IPR023632">
    <property type="entry name" value="ATP_synth_F1_gsu_CS"/>
</dbReference>
<evidence type="ECO:0000256" key="10">
    <source>
        <dbReference type="ARBA" id="ARBA00023196"/>
    </source>
</evidence>
<comment type="caution">
    <text evidence="13">The sequence shown here is derived from an EMBL/GenBank/DDBJ whole genome shotgun (WGS) entry which is preliminary data.</text>
</comment>
<dbReference type="AlphaFoldDB" id="A0A8T0GFI1"/>
<dbReference type="Gene3D" id="1.10.287.80">
    <property type="entry name" value="ATP synthase, gamma subunit, helix hairpin domain"/>
    <property type="match status" value="1"/>
</dbReference>
<comment type="similarity">
    <text evidence="2">Belongs to the ATPase gamma chain family.</text>
</comment>
<dbReference type="SUPFAM" id="SSF52943">
    <property type="entry name" value="ATP synthase (F1-ATPase), gamma subunit"/>
    <property type="match status" value="1"/>
</dbReference>
<dbReference type="PRINTS" id="PR00126">
    <property type="entry name" value="ATPASEGAMMA"/>
</dbReference>
<keyword evidence="5" id="KW-0375">Hydrogen ion transport</keyword>
<dbReference type="GO" id="GO:0005743">
    <property type="term" value="C:mitochondrial inner membrane"/>
    <property type="evidence" value="ECO:0007669"/>
    <property type="project" value="UniProtKB-SubCell"/>
</dbReference>
<evidence type="ECO:0000256" key="9">
    <source>
        <dbReference type="ARBA" id="ARBA00023136"/>
    </source>
</evidence>
<organism evidence="13 14">
    <name type="scientific">Ceratodon purpureus</name>
    <name type="common">Fire moss</name>
    <name type="synonym">Dicranum purpureum</name>
    <dbReference type="NCBI Taxonomy" id="3225"/>
    <lineage>
        <taxon>Eukaryota</taxon>
        <taxon>Viridiplantae</taxon>
        <taxon>Streptophyta</taxon>
        <taxon>Embryophyta</taxon>
        <taxon>Bryophyta</taxon>
        <taxon>Bryophytina</taxon>
        <taxon>Bryopsida</taxon>
        <taxon>Dicranidae</taxon>
        <taxon>Pseudoditrichales</taxon>
        <taxon>Ditrichaceae</taxon>
        <taxon>Ceratodon</taxon>
    </lineage>
</organism>
<dbReference type="EMBL" id="CM026432">
    <property type="protein sequence ID" value="KAG0556578.1"/>
    <property type="molecule type" value="Genomic_DNA"/>
</dbReference>
<evidence type="ECO:0000256" key="7">
    <source>
        <dbReference type="ARBA" id="ARBA00023065"/>
    </source>
</evidence>
<keyword evidence="8" id="KW-0496">Mitochondrion</keyword>
<evidence type="ECO:0000256" key="3">
    <source>
        <dbReference type="ARBA" id="ARBA00020843"/>
    </source>
</evidence>
<keyword evidence="14" id="KW-1185">Reference proteome</keyword>
<evidence type="ECO:0000256" key="8">
    <source>
        <dbReference type="ARBA" id="ARBA00023128"/>
    </source>
</evidence>
<protein>
    <recommendedName>
        <fullName evidence="3">ATP synthase subunit gamma, mitochondrial</fullName>
    </recommendedName>
    <alternativeName>
        <fullName evidence="12">F-ATPase gamma subunit</fullName>
    </alternativeName>
</protein>
<evidence type="ECO:0000256" key="1">
    <source>
        <dbReference type="ARBA" id="ARBA00004637"/>
    </source>
</evidence>
<accession>A0A8T0GFI1</accession>
<reference evidence="13 14" key="1">
    <citation type="submission" date="2020-06" db="EMBL/GenBank/DDBJ databases">
        <title>WGS assembly of Ceratodon purpureus strain R40.</title>
        <authorList>
            <person name="Carey S.B."/>
            <person name="Jenkins J."/>
            <person name="Shu S."/>
            <person name="Lovell J.T."/>
            <person name="Sreedasyam A."/>
            <person name="Maumus F."/>
            <person name="Tiley G.P."/>
            <person name="Fernandez-Pozo N."/>
            <person name="Barry K."/>
            <person name="Chen C."/>
            <person name="Wang M."/>
            <person name="Lipzen A."/>
            <person name="Daum C."/>
            <person name="Saski C.A."/>
            <person name="Payton A.C."/>
            <person name="Mcbreen J.C."/>
            <person name="Conrad R.E."/>
            <person name="Kollar L.M."/>
            <person name="Olsson S."/>
            <person name="Huttunen S."/>
            <person name="Landis J.B."/>
            <person name="Wickett N.J."/>
            <person name="Johnson M.G."/>
            <person name="Rensing S.A."/>
            <person name="Grimwood J."/>
            <person name="Schmutz J."/>
            <person name="Mcdaniel S.F."/>
        </authorList>
    </citation>
    <scope>NUCLEOTIDE SEQUENCE [LARGE SCALE GENOMIC DNA]</scope>
    <source>
        <strain evidence="13 14">R40</strain>
    </source>
</reference>
<comment type="subcellular location">
    <subcellularLocation>
        <location evidence="1">Mitochondrion inner membrane</location>
        <topology evidence="1">Peripheral membrane protein</topology>
    </subcellularLocation>
</comment>
<dbReference type="HAMAP" id="MF_00815">
    <property type="entry name" value="ATP_synth_gamma_bact"/>
    <property type="match status" value="1"/>
</dbReference>
<evidence type="ECO:0000256" key="12">
    <source>
        <dbReference type="ARBA" id="ARBA00031066"/>
    </source>
</evidence>
<evidence type="ECO:0000256" key="2">
    <source>
        <dbReference type="ARBA" id="ARBA00007681"/>
    </source>
</evidence>
<dbReference type="FunFam" id="1.10.287.80:FF:000001">
    <property type="entry name" value="ATP synthase gamma chain"/>
    <property type="match status" value="1"/>
</dbReference>
<keyword evidence="9" id="KW-0472">Membrane</keyword>
<dbReference type="GO" id="GO:0046933">
    <property type="term" value="F:proton-transporting ATP synthase activity, rotational mechanism"/>
    <property type="evidence" value="ECO:0007669"/>
    <property type="project" value="InterPro"/>
</dbReference>
<sequence length="373" mass="40254">MSRNAHARYVFLVECAPNPSRSAVVSGIALAVRRIGEMATGAARRGGSRLARQFAEKLTLSSGVGAQNGAPWGMQGLGGASSEGLAPFGARNASNQAVRNRMRSVKNIQKITMAMKMVAASKLRTVQVKAEGSRGLFQPFTVLLGDAPAVMGKKTLVVTLSTDKGLCGGINSTVVKYSRSLLKLSQMYGDDHKTEFVIVGDKAKAQLQREYKKYISMYITETQKVSINFTQCAMMADEIIKNNEYDVIKLVYNKFNSAVSFLPTVATLLSPEMLAGEEAQKLGNLESYETEGDATQGEVLQNLAEFQLASVLYNAMLENATSEMGARMSAMDNSTRNAGEVLDRLTLSYNRSRQASITTELIEIISGAAALEG</sequence>
<dbReference type="InterPro" id="IPR035968">
    <property type="entry name" value="ATP_synth_F1_ATPase_gsu"/>
</dbReference>
<dbReference type="Gene3D" id="3.40.1380.10">
    <property type="match status" value="1"/>
</dbReference>
<name>A0A8T0GFI1_CERPU</name>
<dbReference type="GO" id="GO:0045259">
    <property type="term" value="C:proton-transporting ATP synthase complex"/>
    <property type="evidence" value="ECO:0007669"/>
    <property type="project" value="UniProtKB-KW"/>
</dbReference>
<evidence type="ECO:0000313" key="13">
    <source>
        <dbReference type="EMBL" id="KAG0556578.1"/>
    </source>
</evidence>
<evidence type="ECO:0000256" key="11">
    <source>
        <dbReference type="ARBA" id="ARBA00023310"/>
    </source>
</evidence>
<gene>
    <name evidence="13" type="ORF">KC19_11G064200</name>
</gene>
<keyword evidence="6" id="KW-0999">Mitochondrion inner membrane</keyword>
<keyword evidence="10" id="KW-0139">CF(1)</keyword>
<evidence type="ECO:0000256" key="4">
    <source>
        <dbReference type="ARBA" id="ARBA00022448"/>
    </source>
</evidence>
<keyword evidence="4" id="KW-0813">Transport</keyword>
<dbReference type="PANTHER" id="PTHR11693">
    <property type="entry name" value="ATP SYNTHASE GAMMA CHAIN"/>
    <property type="match status" value="1"/>
</dbReference>
<dbReference type="PROSITE" id="PS00153">
    <property type="entry name" value="ATPASE_GAMMA"/>
    <property type="match status" value="1"/>
</dbReference>